<keyword evidence="3" id="KW-1185">Reference proteome</keyword>
<proteinExistence type="predicted"/>
<evidence type="ECO:0000313" key="2">
    <source>
        <dbReference type="EMBL" id="OQP46772.1"/>
    </source>
</evidence>
<reference evidence="3" key="1">
    <citation type="submission" date="2016-04" db="EMBL/GenBank/DDBJ databases">
        <authorList>
            <person name="Chen L."/>
            <person name="Zhuang W."/>
            <person name="Wang G."/>
        </authorList>
    </citation>
    <scope>NUCLEOTIDE SEQUENCE [LARGE SCALE GENOMIC DNA]</scope>
    <source>
        <strain evidence="3">208</strain>
    </source>
</reference>
<dbReference type="AlphaFoldDB" id="A0A1V9EL49"/>
<protein>
    <submittedName>
        <fullName evidence="2">Uncharacterized protein</fullName>
    </submittedName>
</protein>
<gene>
    <name evidence="2" type="ORF">A4R26_08670</name>
</gene>
<evidence type="ECO:0000256" key="1">
    <source>
        <dbReference type="SAM" id="MobiDB-lite"/>
    </source>
</evidence>
<dbReference type="EMBL" id="LWBP01000243">
    <property type="protein sequence ID" value="OQP46772.1"/>
    <property type="molecule type" value="Genomic_DNA"/>
</dbReference>
<accession>A0A1V9EL49</accession>
<comment type="caution">
    <text evidence="2">The sequence shown here is derived from an EMBL/GenBank/DDBJ whole genome shotgun (WGS) entry which is preliminary data.</text>
</comment>
<dbReference type="Proteomes" id="UP000192276">
    <property type="component" value="Unassembled WGS sequence"/>
</dbReference>
<sequence length="80" mass="9024">MAEHAFGLFLCLCLYNRLMLPGLHRSYTLKMNTFLNLTLTAPPAASPVLSGKETLQKLPFPSGKSQHPTGKYEIFRETRK</sequence>
<name>A0A1V9EL49_9BACT</name>
<organism evidence="2 3">
    <name type="scientific">Niastella populi</name>
    <dbReference type="NCBI Taxonomy" id="550983"/>
    <lineage>
        <taxon>Bacteria</taxon>
        <taxon>Pseudomonadati</taxon>
        <taxon>Bacteroidota</taxon>
        <taxon>Chitinophagia</taxon>
        <taxon>Chitinophagales</taxon>
        <taxon>Chitinophagaceae</taxon>
        <taxon>Niastella</taxon>
    </lineage>
</organism>
<feature type="region of interest" description="Disordered" evidence="1">
    <location>
        <begin position="55"/>
        <end position="80"/>
    </location>
</feature>
<evidence type="ECO:0000313" key="3">
    <source>
        <dbReference type="Proteomes" id="UP000192276"/>
    </source>
</evidence>